<organism evidence="2 3">
    <name type="scientific">Streptomyces minutiscleroticus</name>
    <dbReference type="NCBI Taxonomy" id="68238"/>
    <lineage>
        <taxon>Bacteria</taxon>
        <taxon>Bacillati</taxon>
        <taxon>Actinomycetota</taxon>
        <taxon>Actinomycetes</taxon>
        <taxon>Kitasatosporales</taxon>
        <taxon>Streptomycetaceae</taxon>
        <taxon>Streptomyces</taxon>
    </lineage>
</organism>
<dbReference type="AlphaFoldDB" id="A0A918KG59"/>
<sequence>MSRTVVAGMDGSPGTDRTHGITCRRPPNRESPFRPTEETMPHTKEWKVHLYLSEDEGTTKARVVLDTGTSSLTGHGAARCNPADRDVPEIGDELAVGRALHDLGRQLVTIAERDIEGMGASETGRAARPAAGWPG</sequence>
<accession>A0A918KG59</accession>
<keyword evidence="3" id="KW-1185">Reference proteome</keyword>
<dbReference type="InterPro" id="IPR015057">
    <property type="entry name" value="Rv2632c-like"/>
</dbReference>
<dbReference type="EMBL" id="BMVU01000003">
    <property type="protein sequence ID" value="GGX60274.1"/>
    <property type="molecule type" value="Genomic_DNA"/>
</dbReference>
<name>A0A918KG59_9ACTN</name>
<dbReference type="Gene3D" id="3.30.160.240">
    <property type="entry name" value="Rv1738"/>
    <property type="match status" value="1"/>
</dbReference>
<feature type="region of interest" description="Disordered" evidence="1">
    <location>
        <begin position="1"/>
        <end position="41"/>
    </location>
</feature>
<dbReference type="SUPFAM" id="SSF143212">
    <property type="entry name" value="Rv2632c-like"/>
    <property type="match status" value="1"/>
</dbReference>
<dbReference type="Pfam" id="PF08962">
    <property type="entry name" value="Rv2632c-like"/>
    <property type="match status" value="1"/>
</dbReference>
<evidence type="ECO:0000313" key="2">
    <source>
        <dbReference type="EMBL" id="GGX60274.1"/>
    </source>
</evidence>
<protein>
    <recommendedName>
        <fullName evidence="4">DUF1876 domain-containing protein</fullName>
    </recommendedName>
</protein>
<evidence type="ECO:0008006" key="4">
    <source>
        <dbReference type="Google" id="ProtNLM"/>
    </source>
</evidence>
<comment type="caution">
    <text evidence="2">The sequence shown here is derived from an EMBL/GenBank/DDBJ whole genome shotgun (WGS) entry which is preliminary data.</text>
</comment>
<gene>
    <name evidence="2" type="ORF">GCM10010358_13530</name>
</gene>
<dbReference type="Proteomes" id="UP000619244">
    <property type="component" value="Unassembled WGS sequence"/>
</dbReference>
<dbReference type="InterPro" id="IPR038070">
    <property type="entry name" value="Rv2632c-like_sf"/>
</dbReference>
<evidence type="ECO:0000313" key="3">
    <source>
        <dbReference type="Proteomes" id="UP000619244"/>
    </source>
</evidence>
<evidence type="ECO:0000256" key="1">
    <source>
        <dbReference type="SAM" id="MobiDB-lite"/>
    </source>
</evidence>
<proteinExistence type="predicted"/>
<feature type="compositionally biased region" description="Basic and acidic residues" evidence="1">
    <location>
        <begin position="27"/>
        <end position="41"/>
    </location>
</feature>
<reference evidence="2" key="2">
    <citation type="submission" date="2020-09" db="EMBL/GenBank/DDBJ databases">
        <authorList>
            <person name="Sun Q."/>
            <person name="Ohkuma M."/>
        </authorList>
    </citation>
    <scope>NUCLEOTIDE SEQUENCE</scope>
    <source>
        <strain evidence="2">JCM 4790</strain>
    </source>
</reference>
<reference evidence="2" key="1">
    <citation type="journal article" date="2014" name="Int. J. Syst. Evol. Microbiol.">
        <title>Complete genome sequence of Corynebacterium casei LMG S-19264T (=DSM 44701T), isolated from a smear-ripened cheese.</title>
        <authorList>
            <consortium name="US DOE Joint Genome Institute (JGI-PGF)"/>
            <person name="Walter F."/>
            <person name="Albersmeier A."/>
            <person name="Kalinowski J."/>
            <person name="Ruckert C."/>
        </authorList>
    </citation>
    <scope>NUCLEOTIDE SEQUENCE</scope>
    <source>
        <strain evidence="2">JCM 4790</strain>
    </source>
</reference>